<dbReference type="OrthoDB" id="2099276at2759"/>
<dbReference type="Proteomes" id="UP000324241">
    <property type="component" value="Unassembled WGS sequence"/>
</dbReference>
<evidence type="ECO:0000313" key="2">
    <source>
        <dbReference type="EMBL" id="THD00317.1"/>
    </source>
</evidence>
<dbReference type="InterPro" id="IPR038883">
    <property type="entry name" value="AN11006-like"/>
</dbReference>
<dbReference type="Proteomes" id="UP000308092">
    <property type="component" value="Unassembled WGS sequence"/>
</dbReference>
<reference evidence="1 4" key="2">
    <citation type="submission" date="2019-08" db="EMBL/GenBank/DDBJ databases">
        <title>The genome sequence of a newly discovered highly antifungal drug resistant Aspergillus species, Aspergillus tanneri NIH 1004.</title>
        <authorList>
            <person name="Mounaud S."/>
            <person name="Singh I."/>
            <person name="Joardar V."/>
            <person name="Pakala S."/>
            <person name="Pakala S."/>
            <person name="Venepally P."/>
            <person name="Chung J.K."/>
            <person name="Losada L."/>
            <person name="Nierman W.C."/>
        </authorList>
    </citation>
    <scope>NUCLEOTIDE SEQUENCE [LARGE SCALE GENOMIC DNA]</scope>
    <source>
        <strain evidence="1 4">NIH1004</strain>
    </source>
</reference>
<dbReference type="AlphaFoldDB" id="A0A4S3JXP2"/>
<reference evidence="2 3" key="1">
    <citation type="submission" date="2019-03" db="EMBL/GenBank/DDBJ databases">
        <title>The genome sequence of a newly discovered highly antifungal drug resistant Aspergillus species, Aspergillus tanneri NIH 1004.</title>
        <authorList>
            <person name="Mounaud S."/>
            <person name="Singh I."/>
            <person name="Joardar V."/>
            <person name="Pakala S."/>
            <person name="Pakala S."/>
            <person name="Venepally P."/>
            <person name="Hoover J."/>
            <person name="Nierman W."/>
            <person name="Chung J."/>
            <person name="Losada L."/>
        </authorList>
    </citation>
    <scope>NUCLEOTIDE SEQUENCE [LARGE SCALE GENOMIC DNA]</scope>
    <source>
        <strain evidence="2 3">NIH1004</strain>
    </source>
</reference>
<gene>
    <name evidence="1" type="ORF">ATNIH1004_006438</name>
    <name evidence="2" type="ORF">EYZ11_000210</name>
</gene>
<evidence type="ECO:0000313" key="1">
    <source>
        <dbReference type="EMBL" id="KAA8647741.1"/>
    </source>
</evidence>
<dbReference type="EMBL" id="SOSA01000003">
    <property type="protein sequence ID" value="THD00317.1"/>
    <property type="molecule type" value="Genomic_DNA"/>
</dbReference>
<proteinExistence type="predicted"/>
<protein>
    <recommendedName>
        <fullName evidence="5">F-box domain-containing protein</fullName>
    </recommendedName>
</protein>
<keyword evidence="3" id="KW-1185">Reference proteome</keyword>
<dbReference type="STRING" id="1220188.A0A4S3JXP2"/>
<organism evidence="2 3">
    <name type="scientific">Aspergillus tanneri</name>
    <dbReference type="NCBI Taxonomy" id="1220188"/>
    <lineage>
        <taxon>Eukaryota</taxon>
        <taxon>Fungi</taxon>
        <taxon>Dikarya</taxon>
        <taxon>Ascomycota</taxon>
        <taxon>Pezizomycotina</taxon>
        <taxon>Eurotiomycetes</taxon>
        <taxon>Eurotiomycetidae</taxon>
        <taxon>Eurotiales</taxon>
        <taxon>Aspergillaceae</taxon>
        <taxon>Aspergillus</taxon>
        <taxon>Aspergillus subgen. Circumdati</taxon>
    </lineage>
</organism>
<dbReference type="VEuPathDB" id="FungiDB:EYZ11_000210"/>
<evidence type="ECO:0008006" key="5">
    <source>
        <dbReference type="Google" id="ProtNLM"/>
    </source>
</evidence>
<dbReference type="RefSeq" id="XP_033427102.1">
    <property type="nucleotide sequence ID" value="XM_033571070.1"/>
</dbReference>
<comment type="caution">
    <text evidence="2">The sequence shown here is derived from an EMBL/GenBank/DDBJ whole genome shotgun (WGS) entry which is preliminary data.</text>
</comment>
<dbReference type="EMBL" id="QUQM01000004">
    <property type="protein sequence ID" value="KAA8647741.1"/>
    <property type="molecule type" value="Genomic_DNA"/>
</dbReference>
<sequence>MEYLDDEDVAFSPFFRDLDGLLLGKEESIEMDSGGGDTDSETGVKVDFWMDISGRPTKSLLDLPQKVQIKILQYAGLLRPCLINISFEQYRMKNNNGSSCNRSPMRATRGSWTTFVDGSCDHPRLPLELLLVSRNIRQGLGPLFFSQNRFSAILYTKADFYMFREATHWGMGHLKYLHLDLGPRDNRFLKLAGGVHRTVLTMWESFCRSAAQHMFSLQDFSLKCRVKDYDVACRIMRETDGFPVLSRCAIHFNHSQDDEIRPILRRAVWRLTDNLGDNKPPFPFECLPKEVQFMILELLLTNRSDPYIPISEWSRGIVTLQERKRQRNSVYPLTCCGTCSSLQAMCFCHARQTAYSSTCSCFTSPLPYFLTSRTFYEDARRIFYSKNVFAFVEEDPDFMMRFMHNTSDSTFKLIRHLAFKFPSVYRTPGKTAHRPEESALVSWGVFRRFIREHFAIPYLSISIVDFGTKNYMPNAIPNRNKYLRKLLKTFADLQGLRDFRVFLADDGPFENEAEKAVLGPAYLVGRSKYKTMPFIGKRYMSGHV</sequence>
<evidence type="ECO:0000313" key="3">
    <source>
        <dbReference type="Proteomes" id="UP000308092"/>
    </source>
</evidence>
<accession>A0A4S3JXP2</accession>
<name>A0A4S3JXP2_9EURO</name>
<dbReference type="PANTHER" id="PTHR42085">
    <property type="entry name" value="F-BOX DOMAIN-CONTAINING PROTEIN"/>
    <property type="match status" value="1"/>
</dbReference>
<dbReference type="PANTHER" id="PTHR42085:SF6">
    <property type="entry name" value="F-BOX DOMAIN-CONTAINING PROTEIN"/>
    <property type="match status" value="1"/>
</dbReference>
<evidence type="ECO:0000313" key="4">
    <source>
        <dbReference type="Proteomes" id="UP000324241"/>
    </source>
</evidence>
<dbReference type="GeneID" id="54329140"/>